<dbReference type="PRINTS" id="PR01002">
    <property type="entry name" value="FLGFLGJ"/>
</dbReference>
<dbReference type="InterPro" id="IPR012854">
    <property type="entry name" value="Cu_amine_oxidase-like_N"/>
</dbReference>
<sequence>MKKISWSMIVLLMALWIFGGFSSEVVADSQIKLVLDEKDVTSLGMPIVENDKVLVPIESIAKKLGAKVVLNDKDNTIKIEKNGKLTILKINSHLVLYQNQEKTYDLSDIPTKRINNRVFVSLDLCRNVLGVGVEWDKDNKIVRIDSSKKEDIRPFSDVKILSVETGQTITGKTSLKISLSEDGLNNAKEIKYLLLDPQTAKGFVVARGKDLTATYNWLPDLQEKGERILVAGIYDGNGNFLAGDAILVNLDVVPEVYLTGIEEGKILDDTVSIGTDANFVASYVKYEITNLDTGKKTLSAESDPQGMYKWTPMIKENGNYSFRAIAYDSLDNSYSSETITVKIEVQQKLELGGVSEGQTIDKPVVLSTLRNFDVSETEYVLRDLNTGKEESLKKFGYGNYRWFPEPEYSGPKELLVRVKDTKERTHESEGIKVNVKGEPKILLEGVGPKQVLTKDVQLKITSNVKLDSVDYILIKSNTGQKKIIASKQSPSAICTYTPVQKDAGNWSMKAIGMYDGKKIESEEIPIRVYLGKIYGPKPIIEKDKFMGLASDLAKKSWEKTGMSAALQTAQAILETGWGQSAPVDKYSGKKSLNLFGIKGKGTAGSVTSNTWEVYNGKTFRVDASFRAYNNVGESWADHKDLLLKGDRYELFREVMHNSTEGAWALKRAGYATDPQYALKLMKLIKLYNLQELDKIGI</sequence>
<dbReference type="SUPFAM" id="SSF55383">
    <property type="entry name" value="Copper amine oxidase, domain N"/>
    <property type="match status" value="1"/>
</dbReference>
<dbReference type="InterPro" id="IPR002901">
    <property type="entry name" value="MGlyc_endo_b_GlcNAc-like_dom"/>
</dbReference>
<evidence type="ECO:0000256" key="1">
    <source>
        <dbReference type="ARBA" id="ARBA00022801"/>
    </source>
</evidence>
<dbReference type="Gene3D" id="1.10.530.10">
    <property type="match status" value="1"/>
</dbReference>
<reference evidence="3 4" key="1">
    <citation type="submission" date="2016-11" db="EMBL/GenBank/DDBJ databases">
        <authorList>
            <person name="Jaros S."/>
            <person name="Januszkiewicz K."/>
            <person name="Wedrychowicz H."/>
        </authorList>
    </citation>
    <scope>NUCLEOTIDE SEQUENCE [LARGE SCALE GENOMIC DNA]</scope>
    <source>
        <strain evidence="3 4">DSM 13106</strain>
    </source>
</reference>
<accession>A0A1M5WAF5</accession>
<dbReference type="OrthoDB" id="977752at2"/>
<dbReference type="SMART" id="SM00047">
    <property type="entry name" value="LYZ2"/>
    <property type="match status" value="1"/>
</dbReference>
<gene>
    <name evidence="3" type="ORF">SAMN02745180_01145</name>
</gene>
<dbReference type="AlphaFoldDB" id="A0A1M5WAF5"/>
<proteinExistence type="predicted"/>
<dbReference type="InterPro" id="IPR036582">
    <property type="entry name" value="Mao_N_sf"/>
</dbReference>
<evidence type="ECO:0000313" key="4">
    <source>
        <dbReference type="Proteomes" id="UP000184389"/>
    </source>
</evidence>
<organism evidence="3 4">
    <name type="scientific">Sporanaerobacter acetigenes DSM 13106</name>
    <dbReference type="NCBI Taxonomy" id="1123281"/>
    <lineage>
        <taxon>Bacteria</taxon>
        <taxon>Bacillati</taxon>
        <taxon>Bacillota</taxon>
        <taxon>Tissierellia</taxon>
        <taxon>Tissierellales</taxon>
        <taxon>Sporanaerobacteraceae</taxon>
        <taxon>Sporanaerobacter</taxon>
    </lineage>
</organism>
<feature type="domain" description="Mannosyl-glycoprotein endo-beta-N-acetylglucosamidase-like" evidence="2">
    <location>
        <begin position="532"/>
        <end position="693"/>
    </location>
</feature>
<dbReference type="PANTHER" id="PTHR33308">
    <property type="entry name" value="PEPTIDOGLYCAN HYDROLASE FLGJ"/>
    <property type="match status" value="1"/>
</dbReference>
<dbReference type="Pfam" id="PF07833">
    <property type="entry name" value="Cu_amine_oxidN1"/>
    <property type="match status" value="1"/>
</dbReference>
<evidence type="ECO:0000259" key="2">
    <source>
        <dbReference type="SMART" id="SM00047"/>
    </source>
</evidence>
<dbReference type="Pfam" id="PF01832">
    <property type="entry name" value="Glucosaminidase"/>
    <property type="match status" value="1"/>
</dbReference>
<dbReference type="STRING" id="1123281.SAMN02745180_01145"/>
<dbReference type="RefSeq" id="WP_072743843.1">
    <property type="nucleotide sequence ID" value="NZ_FQXR01000005.1"/>
</dbReference>
<name>A0A1M5WAF5_9FIRM</name>
<dbReference type="Proteomes" id="UP000184389">
    <property type="component" value="Unassembled WGS sequence"/>
</dbReference>
<protein>
    <submittedName>
        <fullName evidence="3">Flagellum-specific peptidoglycan hydrolase FlgJ</fullName>
    </submittedName>
</protein>
<evidence type="ECO:0000313" key="3">
    <source>
        <dbReference type="EMBL" id="SHH84447.1"/>
    </source>
</evidence>
<dbReference type="EMBL" id="FQXR01000005">
    <property type="protein sequence ID" value="SHH84447.1"/>
    <property type="molecule type" value="Genomic_DNA"/>
</dbReference>
<dbReference type="InterPro" id="IPR051056">
    <property type="entry name" value="Glycosyl_Hydrolase_73"/>
</dbReference>
<dbReference type="GO" id="GO:0004040">
    <property type="term" value="F:amidase activity"/>
    <property type="evidence" value="ECO:0007669"/>
    <property type="project" value="InterPro"/>
</dbReference>
<dbReference type="Gene3D" id="2.60.40.10">
    <property type="entry name" value="Immunoglobulins"/>
    <property type="match status" value="1"/>
</dbReference>
<keyword evidence="4" id="KW-1185">Reference proteome</keyword>
<keyword evidence="1 3" id="KW-0378">Hydrolase</keyword>
<dbReference type="Gene3D" id="3.30.457.10">
    <property type="entry name" value="Copper amine oxidase-like, N-terminal domain"/>
    <property type="match status" value="1"/>
</dbReference>
<dbReference type="PANTHER" id="PTHR33308:SF9">
    <property type="entry name" value="PEPTIDOGLYCAN HYDROLASE FLGJ"/>
    <property type="match status" value="1"/>
</dbReference>
<dbReference type="InterPro" id="IPR013783">
    <property type="entry name" value="Ig-like_fold"/>
</dbReference>
<dbReference type="Gene3D" id="4.10.80.30">
    <property type="entry name" value="DNA polymerase, domain 6"/>
    <property type="match status" value="1"/>
</dbReference>